<dbReference type="Proteomes" id="UP000786989">
    <property type="component" value="Unassembled WGS sequence"/>
</dbReference>
<organism evidence="2 3">
    <name type="scientific">Slackia equolifaciens</name>
    <dbReference type="NCBI Taxonomy" id="498718"/>
    <lineage>
        <taxon>Bacteria</taxon>
        <taxon>Bacillati</taxon>
        <taxon>Actinomycetota</taxon>
        <taxon>Coriobacteriia</taxon>
        <taxon>Eggerthellales</taxon>
        <taxon>Eggerthellaceae</taxon>
        <taxon>Slackia</taxon>
    </lineage>
</organism>
<name>A0A9D3A158_9ACTN</name>
<evidence type="ECO:0000259" key="1">
    <source>
        <dbReference type="Pfam" id="PF22522"/>
    </source>
</evidence>
<dbReference type="InterPro" id="IPR054267">
    <property type="entry name" value="DUF6998"/>
</dbReference>
<gene>
    <name evidence="2" type="ORF">K8U77_03860</name>
</gene>
<comment type="caution">
    <text evidence="2">The sequence shown here is derived from an EMBL/GenBank/DDBJ whole genome shotgun (WGS) entry which is preliminary data.</text>
</comment>
<reference evidence="2" key="2">
    <citation type="submission" date="2021-09" db="EMBL/GenBank/DDBJ databases">
        <authorList>
            <person name="Gilroy R."/>
        </authorList>
    </citation>
    <scope>NUCLEOTIDE SEQUENCE</scope>
    <source>
        <strain evidence="2">ChiGjej6B6-11269</strain>
    </source>
</reference>
<evidence type="ECO:0000313" key="2">
    <source>
        <dbReference type="EMBL" id="HJF65236.1"/>
    </source>
</evidence>
<reference evidence="2" key="1">
    <citation type="journal article" date="2021" name="PeerJ">
        <title>Extensive microbial diversity within the chicken gut microbiome revealed by metagenomics and culture.</title>
        <authorList>
            <person name="Gilroy R."/>
            <person name="Ravi A."/>
            <person name="Getino M."/>
            <person name="Pursley I."/>
            <person name="Horton D.L."/>
            <person name="Alikhan N.F."/>
            <person name="Baker D."/>
            <person name="Gharbi K."/>
            <person name="Hall N."/>
            <person name="Watson M."/>
            <person name="Adriaenssens E.M."/>
            <person name="Foster-Nyarko E."/>
            <person name="Jarju S."/>
            <person name="Secka A."/>
            <person name="Antonio M."/>
            <person name="Oren A."/>
            <person name="Chaudhuri R.R."/>
            <person name="La Ragione R."/>
            <person name="Hildebrand F."/>
            <person name="Pallen M.J."/>
        </authorList>
    </citation>
    <scope>NUCLEOTIDE SEQUENCE</scope>
    <source>
        <strain evidence="2">ChiGjej6B6-11269</strain>
    </source>
</reference>
<accession>A0A9D3A158</accession>
<dbReference type="Pfam" id="PF22522">
    <property type="entry name" value="DUF6998"/>
    <property type="match status" value="1"/>
</dbReference>
<proteinExistence type="predicted"/>
<sequence>MDKAQELSSIIGEIYELTNRLEAMYPGRHFTPDGHLVGSIGEVHAAERYGLKLFRADWKAHDGETPDGRLVQIKTTQRNSVGISEKPDYLIVLHIDENGRLEEIYNGPGERVWSLFEGRKPPKNGQYQISLSKLKEFDKGVLPDEKIPALS</sequence>
<protein>
    <recommendedName>
        <fullName evidence="1">DUF6998 domain-containing protein</fullName>
    </recommendedName>
</protein>
<evidence type="ECO:0000313" key="3">
    <source>
        <dbReference type="Proteomes" id="UP000786989"/>
    </source>
</evidence>
<dbReference type="AlphaFoldDB" id="A0A9D3A158"/>
<dbReference type="EMBL" id="DYWI01000063">
    <property type="protein sequence ID" value="HJF65236.1"/>
    <property type="molecule type" value="Genomic_DNA"/>
</dbReference>
<feature type="domain" description="DUF6998" evidence="1">
    <location>
        <begin position="13"/>
        <end position="147"/>
    </location>
</feature>